<dbReference type="PANTHER" id="PTHR18806:SF4">
    <property type="entry name" value="RNA-BINDING PROTEIN 25"/>
    <property type="match status" value="1"/>
</dbReference>
<name>A0A139WLF4_TRICA</name>
<dbReference type="EMBL" id="KQ971319">
    <property type="protein sequence ID" value="KYB28839.1"/>
    <property type="molecule type" value="Genomic_DNA"/>
</dbReference>
<proteinExistence type="predicted"/>
<dbReference type="SMART" id="SM00360">
    <property type="entry name" value="RRM"/>
    <property type="match status" value="1"/>
</dbReference>
<dbReference type="InterPro" id="IPR000504">
    <property type="entry name" value="RRM_dom"/>
</dbReference>
<evidence type="ECO:0000256" key="1">
    <source>
        <dbReference type="ARBA" id="ARBA00022884"/>
    </source>
</evidence>
<sequence>MSYPGRPPIMQGLPMAYMPMGGPAPPLMPAVMPLQHMVPIQVTSAPQIRALPRLNASREQLKQLQGPAVTVFVGNITERAPDAMIRQILAACGHVMSWKKVKAFGFCELAGPDAGLRAVRLLHDLMVGDKRLVAKVDAKTKTVLDEYKEARRRKKQKGSSPLQDEPEEDVLDEETQALDAVAVERIKQILNEYEDEMNNFELKKEEEVIEKCHKVLEEADVEEEKRDLITREIGKFREIMKVSITFFNKNGGQFV</sequence>
<dbReference type="InterPro" id="IPR012677">
    <property type="entry name" value="Nucleotide-bd_a/b_plait_sf"/>
</dbReference>
<dbReference type="PANTHER" id="PTHR18806">
    <property type="entry name" value="RBM25 PROTEIN"/>
    <property type="match status" value="1"/>
</dbReference>
<dbReference type="GO" id="GO:0003723">
    <property type="term" value="F:RNA binding"/>
    <property type="evidence" value="ECO:0007669"/>
    <property type="project" value="UniProtKB-KW"/>
</dbReference>
<dbReference type="SUPFAM" id="SSF54928">
    <property type="entry name" value="RNA-binding domain, RBD"/>
    <property type="match status" value="1"/>
</dbReference>
<gene>
    <name evidence="4" type="primary">AUGUSTUS-3.0.2_03127</name>
    <name evidence="4" type="ORF">TcasGA2_TC003127</name>
</gene>
<reference evidence="4 5" key="1">
    <citation type="journal article" date="2008" name="Nature">
        <title>The genome of the model beetle and pest Tribolium castaneum.</title>
        <authorList>
            <consortium name="Tribolium Genome Sequencing Consortium"/>
            <person name="Richards S."/>
            <person name="Gibbs R.A."/>
            <person name="Weinstock G.M."/>
            <person name="Brown S.J."/>
            <person name="Denell R."/>
            <person name="Beeman R.W."/>
            <person name="Gibbs R."/>
            <person name="Beeman R.W."/>
            <person name="Brown S.J."/>
            <person name="Bucher G."/>
            <person name="Friedrich M."/>
            <person name="Grimmelikhuijzen C.J."/>
            <person name="Klingler M."/>
            <person name="Lorenzen M."/>
            <person name="Richards S."/>
            <person name="Roth S."/>
            <person name="Schroder R."/>
            <person name="Tautz D."/>
            <person name="Zdobnov E.M."/>
            <person name="Muzny D."/>
            <person name="Gibbs R.A."/>
            <person name="Weinstock G.M."/>
            <person name="Attaway T."/>
            <person name="Bell S."/>
            <person name="Buhay C.J."/>
            <person name="Chandrabose M.N."/>
            <person name="Chavez D."/>
            <person name="Clerk-Blankenburg K.P."/>
            <person name="Cree A."/>
            <person name="Dao M."/>
            <person name="Davis C."/>
            <person name="Chacko J."/>
            <person name="Dinh H."/>
            <person name="Dugan-Rocha S."/>
            <person name="Fowler G."/>
            <person name="Garner T.T."/>
            <person name="Garnes J."/>
            <person name="Gnirke A."/>
            <person name="Hawes A."/>
            <person name="Hernandez J."/>
            <person name="Hines S."/>
            <person name="Holder M."/>
            <person name="Hume J."/>
            <person name="Jhangiani S.N."/>
            <person name="Joshi V."/>
            <person name="Khan Z.M."/>
            <person name="Jackson L."/>
            <person name="Kovar C."/>
            <person name="Kowis A."/>
            <person name="Lee S."/>
            <person name="Lewis L.R."/>
            <person name="Margolis J."/>
            <person name="Morgan M."/>
            <person name="Nazareth L.V."/>
            <person name="Nguyen N."/>
            <person name="Okwuonu G."/>
            <person name="Parker D."/>
            <person name="Richards S."/>
            <person name="Ruiz S.J."/>
            <person name="Santibanez J."/>
            <person name="Savard J."/>
            <person name="Scherer S.E."/>
            <person name="Schneider B."/>
            <person name="Sodergren E."/>
            <person name="Tautz D."/>
            <person name="Vattahil S."/>
            <person name="Villasana D."/>
            <person name="White C.S."/>
            <person name="Wright R."/>
            <person name="Park Y."/>
            <person name="Beeman R.W."/>
            <person name="Lord J."/>
            <person name="Oppert B."/>
            <person name="Lorenzen M."/>
            <person name="Brown S."/>
            <person name="Wang L."/>
            <person name="Savard J."/>
            <person name="Tautz D."/>
            <person name="Richards S."/>
            <person name="Weinstock G."/>
            <person name="Gibbs R.A."/>
            <person name="Liu Y."/>
            <person name="Worley K."/>
            <person name="Weinstock G."/>
            <person name="Elsik C.G."/>
            <person name="Reese J.T."/>
            <person name="Elhaik E."/>
            <person name="Landan G."/>
            <person name="Graur D."/>
            <person name="Arensburger P."/>
            <person name="Atkinson P."/>
            <person name="Beeman R.W."/>
            <person name="Beidler J."/>
            <person name="Brown S.J."/>
            <person name="Demuth J.P."/>
            <person name="Drury D.W."/>
            <person name="Du Y.Z."/>
            <person name="Fujiwara H."/>
            <person name="Lorenzen M."/>
            <person name="Maselli V."/>
            <person name="Osanai M."/>
            <person name="Park Y."/>
            <person name="Robertson H.M."/>
            <person name="Tu Z."/>
            <person name="Wang J.J."/>
            <person name="Wang S."/>
            <person name="Richards S."/>
            <person name="Song H."/>
            <person name="Zhang L."/>
            <person name="Sodergren E."/>
            <person name="Werner D."/>
            <person name="Stanke M."/>
            <person name="Morgenstern B."/>
            <person name="Solovyev V."/>
            <person name="Kosarev P."/>
            <person name="Brown G."/>
            <person name="Chen H.C."/>
            <person name="Ermolaeva O."/>
            <person name="Hlavina W."/>
            <person name="Kapustin Y."/>
            <person name="Kiryutin B."/>
            <person name="Kitts P."/>
            <person name="Maglott D."/>
            <person name="Pruitt K."/>
            <person name="Sapojnikov V."/>
            <person name="Souvorov A."/>
            <person name="Mackey A.J."/>
            <person name="Waterhouse R.M."/>
            <person name="Wyder S."/>
            <person name="Zdobnov E.M."/>
            <person name="Zdobnov E.M."/>
            <person name="Wyder S."/>
            <person name="Kriventseva E.V."/>
            <person name="Kadowaki T."/>
            <person name="Bork P."/>
            <person name="Aranda M."/>
            <person name="Bao R."/>
            <person name="Beermann A."/>
            <person name="Berns N."/>
            <person name="Bolognesi R."/>
            <person name="Bonneton F."/>
            <person name="Bopp D."/>
            <person name="Brown S.J."/>
            <person name="Bucher G."/>
            <person name="Butts T."/>
            <person name="Chaumot A."/>
            <person name="Denell R.E."/>
            <person name="Ferrier D.E."/>
            <person name="Friedrich M."/>
            <person name="Gordon C.M."/>
            <person name="Jindra M."/>
            <person name="Klingler M."/>
            <person name="Lan Q."/>
            <person name="Lattorff H.M."/>
            <person name="Laudet V."/>
            <person name="von Levetsow C."/>
            <person name="Liu Z."/>
            <person name="Lutz R."/>
            <person name="Lynch J.A."/>
            <person name="da Fonseca R.N."/>
            <person name="Posnien N."/>
            <person name="Reuter R."/>
            <person name="Roth S."/>
            <person name="Savard J."/>
            <person name="Schinko J.B."/>
            <person name="Schmitt C."/>
            <person name="Schoppmeier M."/>
            <person name="Schroder R."/>
            <person name="Shippy T.D."/>
            <person name="Simonnet F."/>
            <person name="Marques-Souza H."/>
            <person name="Tautz D."/>
            <person name="Tomoyasu Y."/>
            <person name="Trauner J."/>
            <person name="Van der Zee M."/>
            <person name="Vervoort M."/>
            <person name="Wittkopp N."/>
            <person name="Wimmer E.A."/>
            <person name="Yang X."/>
            <person name="Jones A.K."/>
            <person name="Sattelle D.B."/>
            <person name="Ebert P.R."/>
            <person name="Nelson D."/>
            <person name="Scott J.G."/>
            <person name="Beeman R.W."/>
            <person name="Muthukrishnan S."/>
            <person name="Kramer K.J."/>
            <person name="Arakane Y."/>
            <person name="Beeman R.W."/>
            <person name="Zhu Q."/>
            <person name="Hogenkamp D."/>
            <person name="Dixit R."/>
            <person name="Oppert B."/>
            <person name="Jiang H."/>
            <person name="Zou Z."/>
            <person name="Marshall J."/>
            <person name="Elpidina E."/>
            <person name="Vinokurov K."/>
            <person name="Oppert C."/>
            <person name="Zou Z."/>
            <person name="Evans J."/>
            <person name="Lu Z."/>
            <person name="Zhao P."/>
            <person name="Sumathipala N."/>
            <person name="Altincicek B."/>
            <person name="Vilcinskas A."/>
            <person name="Williams M."/>
            <person name="Hultmark D."/>
            <person name="Hetru C."/>
            <person name="Jiang H."/>
            <person name="Grimmelikhuijzen C.J."/>
            <person name="Hauser F."/>
            <person name="Cazzamali G."/>
            <person name="Williamson M."/>
            <person name="Park Y."/>
            <person name="Li B."/>
            <person name="Tanaka Y."/>
            <person name="Predel R."/>
            <person name="Neupert S."/>
            <person name="Schachtner J."/>
            <person name="Verleyen P."/>
            <person name="Raible F."/>
            <person name="Bork P."/>
            <person name="Friedrich M."/>
            <person name="Walden K.K."/>
            <person name="Robertson H.M."/>
            <person name="Angeli S."/>
            <person name="Foret S."/>
            <person name="Bucher G."/>
            <person name="Schuetz S."/>
            <person name="Maleszka R."/>
            <person name="Wimmer E.A."/>
            <person name="Beeman R.W."/>
            <person name="Lorenzen M."/>
            <person name="Tomoyasu Y."/>
            <person name="Miller S.C."/>
            <person name="Grossmann D."/>
            <person name="Bucher G."/>
        </authorList>
    </citation>
    <scope>NUCLEOTIDE SEQUENCE [LARGE SCALE GENOMIC DNA]</scope>
    <source>
        <strain evidence="4 5">Georgia GA2</strain>
    </source>
</reference>
<evidence type="ECO:0000256" key="2">
    <source>
        <dbReference type="SAM" id="Coils"/>
    </source>
</evidence>
<evidence type="ECO:0000259" key="3">
    <source>
        <dbReference type="SMART" id="SM00360"/>
    </source>
</evidence>
<feature type="domain" description="RRM" evidence="3">
    <location>
        <begin position="70"/>
        <end position="135"/>
    </location>
</feature>
<feature type="coiled-coil region" evidence="2">
    <location>
        <begin position="183"/>
        <end position="222"/>
    </location>
</feature>
<dbReference type="InterPro" id="IPR034268">
    <property type="entry name" value="RBM25_RRM"/>
</dbReference>
<dbReference type="InterPro" id="IPR052768">
    <property type="entry name" value="RBM25"/>
</dbReference>
<dbReference type="CDD" id="cd12446">
    <property type="entry name" value="RRM_RBM25"/>
    <property type="match status" value="1"/>
</dbReference>
<protein>
    <submittedName>
        <fullName evidence="4">RNA-binding protein 25-like Protein</fullName>
    </submittedName>
</protein>
<keyword evidence="1" id="KW-0694">RNA-binding</keyword>
<evidence type="ECO:0000313" key="5">
    <source>
        <dbReference type="Proteomes" id="UP000007266"/>
    </source>
</evidence>
<dbReference type="Proteomes" id="UP000007266">
    <property type="component" value="Linkage group 3"/>
</dbReference>
<keyword evidence="2" id="KW-0175">Coiled coil</keyword>
<dbReference type="AlphaFoldDB" id="A0A139WLF4"/>
<dbReference type="InterPro" id="IPR035979">
    <property type="entry name" value="RBD_domain_sf"/>
</dbReference>
<accession>A0A139WLF4</accession>
<organism evidence="4 5">
    <name type="scientific">Tribolium castaneum</name>
    <name type="common">Red flour beetle</name>
    <dbReference type="NCBI Taxonomy" id="7070"/>
    <lineage>
        <taxon>Eukaryota</taxon>
        <taxon>Metazoa</taxon>
        <taxon>Ecdysozoa</taxon>
        <taxon>Arthropoda</taxon>
        <taxon>Hexapoda</taxon>
        <taxon>Insecta</taxon>
        <taxon>Pterygota</taxon>
        <taxon>Neoptera</taxon>
        <taxon>Endopterygota</taxon>
        <taxon>Coleoptera</taxon>
        <taxon>Polyphaga</taxon>
        <taxon>Cucujiformia</taxon>
        <taxon>Tenebrionidae</taxon>
        <taxon>Tenebrionidae incertae sedis</taxon>
        <taxon>Tribolium</taxon>
    </lineage>
</organism>
<dbReference type="Gene3D" id="3.30.70.330">
    <property type="match status" value="1"/>
</dbReference>
<reference evidence="4 5" key="2">
    <citation type="journal article" date="2010" name="Nucleic Acids Res.">
        <title>BeetleBase in 2010: revisions to provide comprehensive genomic information for Tribolium castaneum.</title>
        <authorList>
            <person name="Kim H.S."/>
            <person name="Murphy T."/>
            <person name="Xia J."/>
            <person name="Caragea D."/>
            <person name="Park Y."/>
            <person name="Beeman R.W."/>
            <person name="Lorenzen M.D."/>
            <person name="Butcher S."/>
            <person name="Manak J.R."/>
            <person name="Brown S.J."/>
        </authorList>
    </citation>
    <scope>GENOME REANNOTATION</scope>
    <source>
        <strain evidence="4 5">Georgia GA2</strain>
    </source>
</reference>
<keyword evidence="5" id="KW-1185">Reference proteome</keyword>
<evidence type="ECO:0000313" key="4">
    <source>
        <dbReference type="EMBL" id="KYB28839.1"/>
    </source>
</evidence>